<gene>
    <name evidence="2" type="ORF">G5I_06414</name>
</gene>
<keyword evidence="3" id="KW-1185">Reference proteome</keyword>
<dbReference type="InParanoid" id="F4WKZ3"/>
<accession>F4WKZ3</accession>
<name>F4WKZ3_ACREC</name>
<dbReference type="AlphaFoldDB" id="F4WKZ3"/>
<proteinExistence type="predicted"/>
<sequence length="172" mass="19331">MQLYLRNAQTAAQFRRYVVAAMKFPSRYSYRRNINGTAFLSQERGGAVRRGVTEWQKHGRKAEFRCEPESSDNLSRDYHRRPTAREIIRIIYVCHANGIFNVTEAKEIGTFVISSRAATYGADETWAGKILGNTKEEGAPDENGTPGGPGRVSGARGITRSEETWNRDGRAE</sequence>
<dbReference type="EMBL" id="GL888206">
    <property type="protein sequence ID" value="EGI65235.1"/>
    <property type="molecule type" value="Genomic_DNA"/>
</dbReference>
<evidence type="ECO:0000313" key="2">
    <source>
        <dbReference type="EMBL" id="EGI65235.1"/>
    </source>
</evidence>
<organism evidence="3">
    <name type="scientific">Acromyrmex echinatior</name>
    <name type="common">Panamanian leafcutter ant</name>
    <name type="synonym">Acromyrmex octospinosus echinatior</name>
    <dbReference type="NCBI Taxonomy" id="103372"/>
    <lineage>
        <taxon>Eukaryota</taxon>
        <taxon>Metazoa</taxon>
        <taxon>Ecdysozoa</taxon>
        <taxon>Arthropoda</taxon>
        <taxon>Hexapoda</taxon>
        <taxon>Insecta</taxon>
        <taxon>Pterygota</taxon>
        <taxon>Neoptera</taxon>
        <taxon>Endopterygota</taxon>
        <taxon>Hymenoptera</taxon>
        <taxon>Apocrita</taxon>
        <taxon>Aculeata</taxon>
        <taxon>Formicoidea</taxon>
        <taxon>Formicidae</taxon>
        <taxon>Myrmicinae</taxon>
        <taxon>Acromyrmex</taxon>
    </lineage>
</organism>
<evidence type="ECO:0000256" key="1">
    <source>
        <dbReference type="SAM" id="MobiDB-lite"/>
    </source>
</evidence>
<reference evidence="2" key="1">
    <citation type="submission" date="2011-02" db="EMBL/GenBank/DDBJ databases">
        <title>The genome of the leaf-cutting ant Acromyrmex echinatior suggests key adaptations to social evolution and fungus farming.</title>
        <authorList>
            <person name="Nygaard S."/>
            <person name="Zhang G."/>
        </authorList>
    </citation>
    <scope>NUCLEOTIDE SEQUENCE</scope>
</reference>
<evidence type="ECO:0000313" key="3">
    <source>
        <dbReference type="Proteomes" id="UP000007755"/>
    </source>
</evidence>
<dbReference type="Proteomes" id="UP000007755">
    <property type="component" value="Unassembled WGS sequence"/>
</dbReference>
<protein>
    <submittedName>
        <fullName evidence="2">Uncharacterized protein</fullName>
    </submittedName>
</protein>
<feature type="compositionally biased region" description="Basic and acidic residues" evidence="1">
    <location>
        <begin position="159"/>
        <end position="172"/>
    </location>
</feature>
<feature type="region of interest" description="Disordered" evidence="1">
    <location>
        <begin position="132"/>
        <end position="172"/>
    </location>
</feature>